<accession>A0A2P4WYB9</accession>
<feature type="domain" description="DDE-1" evidence="1">
    <location>
        <begin position="75"/>
        <end position="187"/>
    </location>
</feature>
<evidence type="ECO:0000313" key="2">
    <source>
        <dbReference type="EMBL" id="POM58282.1"/>
    </source>
</evidence>
<dbReference type="InterPro" id="IPR004875">
    <property type="entry name" value="DDE_SF_endonuclease_dom"/>
</dbReference>
<sequence>MSSVHKGCLNMQKLTDMYALRDIYNTDETSFSYHQESPRTLSKRSKVQGRKADKTRITLAVATNADGSDKLPNLLFRWLHALDLRMRNAQRHILLLVDNVSSHIQPLSPLTNVRLGFLPKNTTSVLQPLDQGIILCIKRGFSNIKEQDSVQRYLKRLPEEKISIFTAMHWAKMSWDKVKPESIRNCWLHSGIVSTESSPMSMRRILRY</sequence>
<dbReference type="GO" id="GO:0005634">
    <property type="term" value="C:nucleus"/>
    <property type="evidence" value="ECO:0007669"/>
    <property type="project" value="TreeGrafter"/>
</dbReference>
<comment type="caution">
    <text evidence="2">The sequence shown here is derived from an EMBL/GenBank/DDBJ whole genome shotgun (WGS) entry which is preliminary data.</text>
</comment>
<organism evidence="2 3">
    <name type="scientific">Phytophthora palmivora</name>
    <dbReference type="NCBI Taxonomy" id="4796"/>
    <lineage>
        <taxon>Eukaryota</taxon>
        <taxon>Sar</taxon>
        <taxon>Stramenopiles</taxon>
        <taxon>Oomycota</taxon>
        <taxon>Peronosporomycetes</taxon>
        <taxon>Peronosporales</taxon>
        <taxon>Peronosporaceae</taxon>
        <taxon>Phytophthora</taxon>
    </lineage>
</organism>
<dbReference type="OrthoDB" id="125828at2759"/>
<name>A0A2P4WYB9_9STRA</name>
<evidence type="ECO:0000259" key="1">
    <source>
        <dbReference type="Pfam" id="PF03184"/>
    </source>
</evidence>
<dbReference type="Proteomes" id="UP000237271">
    <property type="component" value="Unassembled WGS sequence"/>
</dbReference>
<protein>
    <submittedName>
        <fullName evidence="2">Tigger transposable element-derived protein 6</fullName>
    </submittedName>
</protein>
<keyword evidence="3" id="KW-1185">Reference proteome</keyword>
<proteinExistence type="predicted"/>
<reference evidence="2 3" key="1">
    <citation type="journal article" date="2017" name="Genome Biol. Evol.">
        <title>Phytophthora megakarya and P. palmivora, closely related causal agents of cacao black pod rot, underwent increases in genome sizes and gene numbers by different mechanisms.</title>
        <authorList>
            <person name="Ali S.S."/>
            <person name="Shao J."/>
            <person name="Lary D.J."/>
            <person name="Kronmiller B."/>
            <person name="Shen D."/>
            <person name="Strem M.D."/>
            <person name="Amoako-Attah I."/>
            <person name="Akrofi A.Y."/>
            <person name="Begoude B.A."/>
            <person name="Ten Hoopen G.M."/>
            <person name="Coulibaly K."/>
            <person name="Kebe B.I."/>
            <person name="Melnick R.L."/>
            <person name="Guiltinan M.J."/>
            <person name="Tyler B.M."/>
            <person name="Meinhardt L.W."/>
            <person name="Bailey B.A."/>
        </authorList>
    </citation>
    <scope>NUCLEOTIDE SEQUENCE [LARGE SCALE GENOMIC DNA]</scope>
    <source>
        <strain evidence="3">sbr112.9</strain>
    </source>
</reference>
<dbReference type="PANTHER" id="PTHR19303">
    <property type="entry name" value="TRANSPOSON"/>
    <property type="match status" value="1"/>
</dbReference>
<dbReference type="Pfam" id="PF03184">
    <property type="entry name" value="DDE_1"/>
    <property type="match status" value="1"/>
</dbReference>
<dbReference type="AlphaFoldDB" id="A0A2P4WYB9"/>
<evidence type="ECO:0000313" key="3">
    <source>
        <dbReference type="Proteomes" id="UP000237271"/>
    </source>
</evidence>
<dbReference type="InterPro" id="IPR050863">
    <property type="entry name" value="CenT-Element_Derived"/>
</dbReference>
<dbReference type="PANTHER" id="PTHR19303:SF73">
    <property type="entry name" value="PROTEIN PDC2"/>
    <property type="match status" value="1"/>
</dbReference>
<gene>
    <name evidence="2" type="ORF">PHPALM_37091</name>
</gene>
<dbReference type="EMBL" id="NCKW01020291">
    <property type="protein sequence ID" value="POM58282.1"/>
    <property type="molecule type" value="Genomic_DNA"/>
</dbReference>
<dbReference type="GO" id="GO:0003677">
    <property type="term" value="F:DNA binding"/>
    <property type="evidence" value="ECO:0007669"/>
    <property type="project" value="TreeGrafter"/>
</dbReference>